<evidence type="ECO:0000313" key="2">
    <source>
        <dbReference type="EMBL" id="CAJ0965027.1"/>
    </source>
</evidence>
<accession>A0ABN9MHG3</accession>
<keyword evidence="3" id="KW-1185">Reference proteome</keyword>
<name>A0ABN9MHG3_9NEOB</name>
<evidence type="ECO:0000313" key="3">
    <source>
        <dbReference type="Proteomes" id="UP001176940"/>
    </source>
</evidence>
<evidence type="ECO:0000313" key="1">
    <source>
        <dbReference type="EMBL" id="CAJ0937741.1"/>
    </source>
</evidence>
<comment type="caution">
    <text evidence="2">The sequence shown here is derived from an EMBL/GenBank/DDBJ whole genome shotgun (WGS) entry which is preliminary data.</text>
</comment>
<proteinExistence type="predicted"/>
<evidence type="ECO:0008006" key="4">
    <source>
        <dbReference type="Google" id="ProtNLM"/>
    </source>
</evidence>
<dbReference type="Proteomes" id="UP001176940">
    <property type="component" value="Unassembled WGS sequence"/>
</dbReference>
<dbReference type="EMBL" id="CAUEEQ010064790">
    <property type="protein sequence ID" value="CAJ0965027.1"/>
    <property type="molecule type" value="Genomic_DNA"/>
</dbReference>
<reference evidence="2" key="1">
    <citation type="submission" date="2023-07" db="EMBL/GenBank/DDBJ databases">
        <authorList>
            <person name="Stuckert A."/>
        </authorList>
    </citation>
    <scope>NUCLEOTIDE SEQUENCE</scope>
</reference>
<gene>
    <name evidence="2" type="ORF">RIMI_LOCUS19876235</name>
    <name evidence="1" type="ORF">RIMI_LOCUS7296098</name>
</gene>
<organism evidence="2 3">
    <name type="scientific">Ranitomeya imitator</name>
    <name type="common">mimic poison frog</name>
    <dbReference type="NCBI Taxonomy" id="111125"/>
    <lineage>
        <taxon>Eukaryota</taxon>
        <taxon>Metazoa</taxon>
        <taxon>Chordata</taxon>
        <taxon>Craniata</taxon>
        <taxon>Vertebrata</taxon>
        <taxon>Euteleostomi</taxon>
        <taxon>Amphibia</taxon>
        <taxon>Batrachia</taxon>
        <taxon>Anura</taxon>
        <taxon>Neobatrachia</taxon>
        <taxon>Hyloidea</taxon>
        <taxon>Dendrobatidae</taxon>
        <taxon>Dendrobatinae</taxon>
        <taxon>Ranitomeya</taxon>
    </lineage>
</organism>
<dbReference type="EMBL" id="CAUEEQ010013726">
    <property type="protein sequence ID" value="CAJ0937741.1"/>
    <property type="molecule type" value="Genomic_DNA"/>
</dbReference>
<protein>
    <recommendedName>
        <fullName evidence="4">Reverse transcriptase zinc-binding domain-containing protein</fullName>
    </recommendedName>
</protein>
<sequence>MPWFNRDVVRFMEEHQLEGLKPDLWKSKTIQKLIRAKDDVENITRLHQDTLDIVWINVSSDRLIKGHKDLSWMAIQGGLPVRSFMHAWNLYTNRETMKTLDHIINVKKPQLLLDPVIGYEGVLFHAWNLCKTRYCPRCPFVEETSLHTFWDCRFAEHLLTAIEDDLKNSVPRARLSHHSVLYRLFPAHTIRAIQEAWPYEVL</sequence>